<name>A0A5M4AU92_9BACT</name>
<proteinExistence type="predicted"/>
<reference evidence="1 2" key="1">
    <citation type="submission" date="2019-10" db="EMBL/GenBank/DDBJ databases">
        <title>Prolixibacter strains distinguished by the presence of nitrate reductase genes were adept at nitrate-dependent anaerobic corrosion of metallic iron and carbon steel.</title>
        <authorList>
            <person name="Iino T."/>
            <person name="Shono N."/>
            <person name="Ito K."/>
            <person name="Nakamura R."/>
            <person name="Sueoka K."/>
            <person name="Harayama S."/>
            <person name="Ohkuma M."/>
        </authorList>
    </citation>
    <scope>NUCLEOTIDE SEQUENCE [LARGE SCALE GENOMIC DNA]</scope>
    <source>
        <strain evidence="1 2">JCM 13498</strain>
    </source>
</reference>
<organism evidence="1 2">
    <name type="scientific">Prolixibacter bellariivorans</name>
    <dbReference type="NCBI Taxonomy" id="314319"/>
    <lineage>
        <taxon>Bacteria</taxon>
        <taxon>Pseudomonadati</taxon>
        <taxon>Bacteroidota</taxon>
        <taxon>Bacteroidia</taxon>
        <taxon>Marinilabiliales</taxon>
        <taxon>Prolixibacteraceae</taxon>
        <taxon>Prolixibacter</taxon>
    </lineage>
</organism>
<dbReference type="EMBL" id="BLAX01000001">
    <property type="protein sequence ID" value="GET31529.1"/>
    <property type="molecule type" value="Genomic_DNA"/>
</dbReference>
<sequence>MNLVDTNTKIEILNSILTPSLTDYGFKSNGEYLWFTDWQNGIRKIVKYENLKGEHGTLIWGVCLDFVPMISANSLKWNRTEKSISLHLFDSTEEYANSFDGKKMTDGVASHWGKITFEKSLKNLFLKNQDKIQKWFLSCDSLTGLIEIANNQINSQKAYYRFHHPNPQYVLMFLLAKIGQTDESMKIFDKVITNLTVKDKIRKLITNE</sequence>
<evidence type="ECO:0000313" key="1">
    <source>
        <dbReference type="EMBL" id="GET31529.1"/>
    </source>
</evidence>
<gene>
    <name evidence="1" type="ORF">PbJCM13498_03920</name>
</gene>
<evidence type="ECO:0000313" key="2">
    <source>
        <dbReference type="Proteomes" id="UP000391834"/>
    </source>
</evidence>
<accession>A0A5M4AU92</accession>
<dbReference type="AlphaFoldDB" id="A0A5M4AU92"/>
<comment type="caution">
    <text evidence="1">The sequence shown here is derived from an EMBL/GenBank/DDBJ whole genome shotgun (WGS) entry which is preliminary data.</text>
</comment>
<protein>
    <submittedName>
        <fullName evidence="1">Uncharacterized protein</fullName>
    </submittedName>
</protein>
<dbReference type="Proteomes" id="UP000391834">
    <property type="component" value="Unassembled WGS sequence"/>
</dbReference>
<keyword evidence="2" id="KW-1185">Reference proteome</keyword>